<dbReference type="AlphaFoldDB" id="A0A226DTR1"/>
<reference evidence="2 3" key="1">
    <citation type="submission" date="2015-12" db="EMBL/GenBank/DDBJ databases">
        <title>The genome of Folsomia candida.</title>
        <authorList>
            <person name="Faddeeva A."/>
            <person name="Derks M.F."/>
            <person name="Anvar Y."/>
            <person name="Smit S."/>
            <person name="Van Straalen N."/>
            <person name="Roelofs D."/>
        </authorList>
    </citation>
    <scope>NUCLEOTIDE SEQUENCE [LARGE SCALE GENOMIC DNA]</scope>
    <source>
        <strain evidence="2 3">VU population</strain>
        <tissue evidence="2">Whole body</tissue>
    </source>
</reference>
<dbReference type="SUPFAM" id="SSF81296">
    <property type="entry name" value="E set domains"/>
    <property type="match status" value="1"/>
</dbReference>
<comment type="caution">
    <text evidence="2">The sequence shown here is derived from an EMBL/GenBank/DDBJ whole genome shotgun (WGS) entry which is preliminary data.</text>
</comment>
<keyword evidence="1" id="KW-0732">Signal</keyword>
<sequence>MYKFILYIFLFFAGDANSHGTIEGVKSTILGAVDPLRRCGGLATQRQLRISGCDGYCRFTPGQIYNCENDFMPSQAIPQLNLRVEICLSGDICMTIINYEMPNSSVQPGFLYTAKYSFVPNDILSGRTVEFRASLLHSNDLHVEVCVAADVDVL</sequence>
<feature type="signal peptide" evidence="1">
    <location>
        <begin position="1"/>
        <end position="18"/>
    </location>
</feature>
<dbReference type="EMBL" id="LNIX01000011">
    <property type="protein sequence ID" value="OXA48885.1"/>
    <property type="molecule type" value="Genomic_DNA"/>
</dbReference>
<name>A0A226DTR1_FOLCA</name>
<feature type="chain" id="PRO_5013211659" evidence="1">
    <location>
        <begin position="19"/>
        <end position="154"/>
    </location>
</feature>
<proteinExistence type="predicted"/>
<dbReference type="Proteomes" id="UP000198287">
    <property type="component" value="Unassembled WGS sequence"/>
</dbReference>
<evidence type="ECO:0000313" key="3">
    <source>
        <dbReference type="Proteomes" id="UP000198287"/>
    </source>
</evidence>
<dbReference type="OrthoDB" id="8293118at2759"/>
<organism evidence="2 3">
    <name type="scientific">Folsomia candida</name>
    <name type="common">Springtail</name>
    <dbReference type="NCBI Taxonomy" id="158441"/>
    <lineage>
        <taxon>Eukaryota</taxon>
        <taxon>Metazoa</taxon>
        <taxon>Ecdysozoa</taxon>
        <taxon>Arthropoda</taxon>
        <taxon>Hexapoda</taxon>
        <taxon>Collembola</taxon>
        <taxon>Entomobryomorpha</taxon>
        <taxon>Isotomoidea</taxon>
        <taxon>Isotomidae</taxon>
        <taxon>Proisotominae</taxon>
        <taxon>Folsomia</taxon>
    </lineage>
</organism>
<evidence type="ECO:0000256" key="1">
    <source>
        <dbReference type="SAM" id="SignalP"/>
    </source>
</evidence>
<dbReference type="InterPro" id="IPR014756">
    <property type="entry name" value="Ig_E-set"/>
</dbReference>
<evidence type="ECO:0000313" key="2">
    <source>
        <dbReference type="EMBL" id="OXA48885.1"/>
    </source>
</evidence>
<gene>
    <name evidence="2" type="ORF">Fcan01_16681</name>
</gene>
<protein>
    <submittedName>
        <fullName evidence="2">Uncharacterized protein</fullName>
    </submittedName>
</protein>
<accession>A0A226DTR1</accession>
<keyword evidence="3" id="KW-1185">Reference proteome</keyword>
<dbReference type="Gene3D" id="2.60.40.770">
    <property type="match status" value="1"/>
</dbReference>